<dbReference type="GO" id="GO:0005634">
    <property type="term" value="C:nucleus"/>
    <property type="evidence" value="ECO:0007669"/>
    <property type="project" value="UniProtKB-SubCell"/>
</dbReference>
<evidence type="ECO:0000256" key="12">
    <source>
        <dbReference type="RuleBase" id="RU004020"/>
    </source>
</evidence>
<dbReference type="Gene3D" id="1.10.10.10">
    <property type="entry name" value="Winged helix-like DNA-binding domain superfamily/Winged helix DNA-binding domain"/>
    <property type="match status" value="1"/>
</dbReference>
<keyword evidence="9" id="KW-0238">DNA-binding</keyword>
<dbReference type="PRINTS" id="PR00056">
    <property type="entry name" value="HSFDOMAIN"/>
</dbReference>
<dbReference type="InterPro" id="IPR003653">
    <property type="entry name" value="Peptidase_C48_C"/>
</dbReference>
<reference evidence="14 15" key="1">
    <citation type="journal article" date="2020" name="bioRxiv">
        <title>Sequence and annotation of 42 cannabis genomes reveals extensive copy number variation in cannabinoid synthesis and pathogen resistance genes.</title>
        <authorList>
            <person name="Mckernan K.J."/>
            <person name="Helbert Y."/>
            <person name="Kane L.T."/>
            <person name="Ebling H."/>
            <person name="Zhang L."/>
            <person name="Liu B."/>
            <person name="Eaton Z."/>
            <person name="Mclaughlin S."/>
            <person name="Kingan S."/>
            <person name="Baybayan P."/>
            <person name="Concepcion G."/>
            <person name="Jordan M."/>
            <person name="Riva A."/>
            <person name="Barbazuk W."/>
            <person name="Harkins T."/>
        </authorList>
    </citation>
    <scope>NUCLEOTIDE SEQUENCE [LARGE SCALE GENOMIC DNA]</scope>
    <source>
        <strain evidence="15">cv. Jamaican Lion 4</strain>
        <tissue evidence="14">Leaf</tissue>
    </source>
</reference>
<dbReference type="GO" id="GO:0034605">
    <property type="term" value="P:cellular response to heat"/>
    <property type="evidence" value="ECO:0007669"/>
    <property type="project" value="TreeGrafter"/>
</dbReference>
<dbReference type="PANTHER" id="PTHR10015">
    <property type="entry name" value="HEAT SHOCK TRANSCRIPTION FACTOR"/>
    <property type="match status" value="1"/>
</dbReference>
<dbReference type="Pfam" id="PF02902">
    <property type="entry name" value="Peptidase_C48"/>
    <property type="match status" value="1"/>
</dbReference>
<evidence type="ECO:0000256" key="2">
    <source>
        <dbReference type="ARBA" id="ARBA00005234"/>
    </source>
</evidence>
<comment type="similarity">
    <text evidence="12">Belongs to the HSF family.</text>
</comment>
<evidence type="ECO:0000256" key="6">
    <source>
        <dbReference type="ARBA" id="ARBA00022801"/>
    </source>
</evidence>
<dbReference type="InterPro" id="IPR036390">
    <property type="entry name" value="WH_DNA-bd_sf"/>
</dbReference>
<comment type="similarity">
    <text evidence="2">Belongs to the peptidase C48 family.</text>
</comment>
<organism evidence="14 15">
    <name type="scientific">Cannabis sativa</name>
    <name type="common">Hemp</name>
    <name type="synonym">Marijuana</name>
    <dbReference type="NCBI Taxonomy" id="3483"/>
    <lineage>
        <taxon>Eukaryota</taxon>
        <taxon>Viridiplantae</taxon>
        <taxon>Streptophyta</taxon>
        <taxon>Embryophyta</taxon>
        <taxon>Tracheophyta</taxon>
        <taxon>Spermatophyta</taxon>
        <taxon>Magnoliopsida</taxon>
        <taxon>eudicotyledons</taxon>
        <taxon>Gunneridae</taxon>
        <taxon>Pentapetalae</taxon>
        <taxon>rosids</taxon>
        <taxon>fabids</taxon>
        <taxon>Rosales</taxon>
        <taxon>Cannabaceae</taxon>
        <taxon>Cannabis</taxon>
    </lineage>
</organism>
<dbReference type="SUPFAM" id="SSF54001">
    <property type="entry name" value="Cysteine proteinases"/>
    <property type="match status" value="1"/>
</dbReference>
<dbReference type="GO" id="GO:0006508">
    <property type="term" value="P:proteolysis"/>
    <property type="evidence" value="ECO:0007669"/>
    <property type="project" value="UniProtKB-KW"/>
</dbReference>
<dbReference type="InterPro" id="IPR000232">
    <property type="entry name" value="HSF_DNA-bd"/>
</dbReference>
<dbReference type="InterPro" id="IPR036388">
    <property type="entry name" value="WH-like_DNA-bd_sf"/>
</dbReference>
<keyword evidence="8" id="KW-0346">Stress response</keyword>
<evidence type="ECO:0000313" key="15">
    <source>
        <dbReference type="Proteomes" id="UP000525078"/>
    </source>
</evidence>
<dbReference type="Gene3D" id="3.40.395.10">
    <property type="entry name" value="Adenoviral Proteinase, Chain A"/>
    <property type="match status" value="1"/>
</dbReference>
<keyword evidence="5" id="KW-0645">Protease</keyword>
<evidence type="ECO:0000256" key="11">
    <source>
        <dbReference type="ARBA" id="ARBA00023242"/>
    </source>
</evidence>
<sequence length="597" mass="68183">MAGSRDTSSINNSPPPPFLSKTYDMVDDSSTNSIVSWSSQNNSFVVWNEPQFARDLLPKYFKHNNFSSFVRQLNTYMTAFNPEVEMDNKKLLDLIKGFSEQSRKVEELRQKVSLIKSKMCCAYDLYRFHEDCCKSDDVLLRTSVALFEDSVNSKLCSHMEPSMENGKFLKLVEDIVGFSSSDLDVSIIPNVKDEKILVNKVDENSLNVSCGKKYCIGDDNVQFEDSGKNKEVSFEKESSMLDEWNCFETNDGDYMEGGLFKSKVLVSTKDKESISNKTRFARGYGCSDPYVKEEKELVAIHGGSGFDLNLYDITQFELSALVVNMVVDLLCDYEAKLRGHSMKFWFIPTSISRPYLEEGAIKDPTNLRRWVGDISVCEKIFMPLLAMRHWLLAIVSIIDESVYVYDDLRVVTPALGLEIISDFLVILDLAFPNAFSIHLGRSFKFEKFIIMQKPFHKKQCVDYDCGIYVIQLMRAAYTNGQICVHGHQTMERVVVSLAIILSSLNKMRLALKCLKFEKFSIMLMPFHKKQCVDYDCGIYVIQLMRAAYTNGEICESQIFDGIFRCYAVLIAALVVVAETEWGFILKFWQVCRGKPSE</sequence>
<dbReference type="FunFam" id="1.10.10.10:FF:000037">
    <property type="entry name" value="Heat stress transcription factor B-4"/>
    <property type="match status" value="1"/>
</dbReference>
<dbReference type="InterPro" id="IPR038765">
    <property type="entry name" value="Papain-like_cys_pep_sf"/>
</dbReference>
<dbReference type="SUPFAM" id="SSF46785">
    <property type="entry name" value="Winged helix' DNA-binding domain"/>
    <property type="match status" value="1"/>
</dbReference>
<keyword evidence="10" id="KW-0804">Transcription</keyword>
<evidence type="ECO:0000256" key="8">
    <source>
        <dbReference type="ARBA" id="ARBA00023016"/>
    </source>
</evidence>
<dbReference type="PROSITE" id="PS50600">
    <property type="entry name" value="ULP_PROTEASE"/>
    <property type="match status" value="1"/>
</dbReference>
<dbReference type="Proteomes" id="UP000525078">
    <property type="component" value="Unassembled WGS sequence"/>
</dbReference>
<accession>A0A7J6G1Q6</accession>
<comment type="caution">
    <text evidence="14">The sequence shown here is derived from an EMBL/GenBank/DDBJ whole genome shotgun (WGS) entry which is preliminary data.</text>
</comment>
<gene>
    <name evidence="14" type="ORF">F8388_025593</name>
</gene>
<keyword evidence="6" id="KW-0378">Hydrolase</keyword>
<dbReference type="EMBL" id="JAATIP010000084">
    <property type="protein sequence ID" value="KAF4376722.1"/>
    <property type="molecule type" value="Genomic_DNA"/>
</dbReference>
<evidence type="ECO:0000256" key="4">
    <source>
        <dbReference type="ARBA" id="ARBA00022553"/>
    </source>
</evidence>
<evidence type="ECO:0000256" key="3">
    <source>
        <dbReference type="ARBA" id="ARBA00011233"/>
    </source>
</evidence>
<dbReference type="GO" id="GO:0006357">
    <property type="term" value="P:regulation of transcription by RNA polymerase II"/>
    <property type="evidence" value="ECO:0007669"/>
    <property type="project" value="TreeGrafter"/>
</dbReference>
<dbReference type="Pfam" id="PF00447">
    <property type="entry name" value="HSF_DNA-bind"/>
    <property type="match status" value="1"/>
</dbReference>
<evidence type="ECO:0000259" key="13">
    <source>
        <dbReference type="PROSITE" id="PS50600"/>
    </source>
</evidence>
<proteinExistence type="inferred from homology"/>
<dbReference type="AlphaFoldDB" id="A0A7J6G1Q6"/>
<dbReference type="PANTHER" id="PTHR10015:SF427">
    <property type="entry name" value="HEAT SHOCK FACTOR PROTEIN"/>
    <property type="match status" value="1"/>
</dbReference>
<keyword evidence="7" id="KW-0805">Transcription regulation</keyword>
<comment type="subcellular location">
    <subcellularLocation>
        <location evidence="1">Nucleus</location>
    </subcellularLocation>
</comment>
<keyword evidence="4" id="KW-0597">Phosphoprotein</keyword>
<evidence type="ECO:0000256" key="7">
    <source>
        <dbReference type="ARBA" id="ARBA00023015"/>
    </source>
</evidence>
<evidence type="ECO:0000313" key="14">
    <source>
        <dbReference type="EMBL" id="KAF4376722.1"/>
    </source>
</evidence>
<dbReference type="GO" id="GO:0000978">
    <property type="term" value="F:RNA polymerase II cis-regulatory region sequence-specific DNA binding"/>
    <property type="evidence" value="ECO:0007669"/>
    <property type="project" value="TreeGrafter"/>
</dbReference>
<protein>
    <recommendedName>
        <fullName evidence="13">Ubiquitin-like protease family profile domain-containing protein</fullName>
    </recommendedName>
</protein>
<evidence type="ECO:0000256" key="10">
    <source>
        <dbReference type="ARBA" id="ARBA00023163"/>
    </source>
</evidence>
<dbReference type="GO" id="GO:0008234">
    <property type="term" value="F:cysteine-type peptidase activity"/>
    <property type="evidence" value="ECO:0007669"/>
    <property type="project" value="InterPro"/>
</dbReference>
<dbReference type="GO" id="GO:0003700">
    <property type="term" value="F:DNA-binding transcription factor activity"/>
    <property type="evidence" value="ECO:0007669"/>
    <property type="project" value="InterPro"/>
</dbReference>
<evidence type="ECO:0000256" key="1">
    <source>
        <dbReference type="ARBA" id="ARBA00004123"/>
    </source>
</evidence>
<evidence type="ECO:0000256" key="5">
    <source>
        <dbReference type="ARBA" id="ARBA00022670"/>
    </source>
</evidence>
<dbReference type="SMART" id="SM00415">
    <property type="entry name" value="HSF"/>
    <property type="match status" value="1"/>
</dbReference>
<evidence type="ECO:0000256" key="9">
    <source>
        <dbReference type="ARBA" id="ARBA00023125"/>
    </source>
</evidence>
<name>A0A7J6G1Q6_CANSA</name>
<comment type="subunit">
    <text evidence="3">Homotrimer.</text>
</comment>
<feature type="domain" description="Ubiquitin-like protease family profile" evidence="13">
    <location>
        <begin position="264"/>
        <end position="547"/>
    </location>
</feature>
<keyword evidence="11" id="KW-0539">Nucleus</keyword>